<proteinExistence type="predicted"/>
<name>A0ABP9Q113_9PSEU</name>
<accession>A0ABP9Q113</accession>
<evidence type="ECO:0000313" key="1">
    <source>
        <dbReference type="EMBL" id="GAA5155377.1"/>
    </source>
</evidence>
<protein>
    <recommendedName>
        <fullName evidence="3">PE domain-containing protein</fullName>
    </recommendedName>
</protein>
<reference evidence="2" key="1">
    <citation type="journal article" date="2019" name="Int. J. Syst. Evol. Microbiol.">
        <title>The Global Catalogue of Microorganisms (GCM) 10K type strain sequencing project: providing services to taxonomists for standard genome sequencing and annotation.</title>
        <authorList>
            <consortium name="The Broad Institute Genomics Platform"/>
            <consortium name="The Broad Institute Genome Sequencing Center for Infectious Disease"/>
            <person name="Wu L."/>
            <person name="Ma J."/>
        </authorList>
    </citation>
    <scope>NUCLEOTIDE SEQUENCE [LARGE SCALE GENOMIC DNA]</scope>
    <source>
        <strain evidence="2">JCM 18303</strain>
    </source>
</reference>
<dbReference type="RefSeq" id="WP_185063926.1">
    <property type="nucleotide sequence ID" value="NZ_BAABJP010000010.1"/>
</dbReference>
<sequence length="129" mass="13968">MDPVPGTPAAEVRANLAGLRITPANVMQVRNALLAESQLMRDQVAMMKMGTGVGKPGLDRVSERAEPEFNAKIGALLEQWAAYVDALKAGAEELGQMARRYGHTEDQLAASFRQFQRDNPPPITPGAPR</sequence>
<dbReference type="Proteomes" id="UP001428817">
    <property type="component" value="Unassembled WGS sequence"/>
</dbReference>
<evidence type="ECO:0008006" key="3">
    <source>
        <dbReference type="Google" id="ProtNLM"/>
    </source>
</evidence>
<comment type="caution">
    <text evidence="1">The sequence shown here is derived from an EMBL/GenBank/DDBJ whole genome shotgun (WGS) entry which is preliminary data.</text>
</comment>
<dbReference type="EMBL" id="BAABJP010000010">
    <property type="protein sequence ID" value="GAA5155377.1"/>
    <property type="molecule type" value="Genomic_DNA"/>
</dbReference>
<gene>
    <name evidence="1" type="ORF">GCM10023321_28600</name>
</gene>
<evidence type="ECO:0000313" key="2">
    <source>
        <dbReference type="Proteomes" id="UP001428817"/>
    </source>
</evidence>
<organism evidence="1 2">
    <name type="scientific">Pseudonocardia eucalypti</name>
    <dbReference type="NCBI Taxonomy" id="648755"/>
    <lineage>
        <taxon>Bacteria</taxon>
        <taxon>Bacillati</taxon>
        <taxon>Actinomycetota</taxon>
        <taxon>Actinomycetes</taxon>
        <taxon>Pseudonocardiales</taxon>
        <taxon>Pseudonocardiaceae</taxon>
        <taxon>Pseudonocardia</taxon>
    </lineage>
</organism>
<keyword evidence="2" id="KW-1185">Reference proteome</keyword>